<dbReference type="GeneID" id="80020114"/>
<evidence type="ECO:0000313" key="3">
    <source>
        <dbReference type="Proteomes" id="UP000654052"/>
    </source>
</evidence>
<sequence>MASIVWPTHKAKARSRQTSKLAKKKRGIKLRRLHKDGKRGVISRELN</sequence>
<dbReference type="RefSeq" id="YP_010755460.1">
    <property type="nucleotide sequence ID" value="NC_073470.1"/>
</dbReference>
<accession>A0A890V109</accession>
<keyword evidence="3" id="KW-1185">Reference proteome</keyword>
<gene>
    <name evidence="2" type="primary">50</name>
    <name evidence="2" type="ORF">SEA_SHOCKER_50</name>
</gene>
<reference evidence="2" key="1">
    <citation type="submission" date="2021-01" db="EMBL/GenBank/DDBJ databases">
        <authorList>
            <person name="Weegman M.K."/>
            <person name="Spring A.S."/>
            <person name="Bonilla J.A."/>
            <person name="Klyczek K."/>
            <person name="Garlena R.A."/>
            <person name="Russell D.A."/>
            <person name="Pope W.H."/>
            <person name="Jacobs-Sera D."/>
            <person name="Hatfull G.F."/>
        </authorList>
    </citation>
    <scope>NUCLEOTIDE SEQUENCE</scope>
</reference>
<dbReference type="Proteomes" id="UP000654052">
    <property type="component" value="Segment"/>
</dbReference>
<evidence type="ECO:0000313" key="2">
    <source>
        <dbReference type="EMBL" id="QRI45104.1"/>
    </source>
</evidence>
<protein>
    <submittedName>
        <fullName evidence="2">Uncharacterized protein</fullName>
    </submittedName>
</protein>
<organism evidence="2 3">
    <name type="scientific">Microbacterium phage Shocker</name>
    <dbReference type="NCBI Taxonomy" id="2805839"/>
    <lineage>
        <taxon>Viruses</taxon>
        <taxon>Duplodnaviria</taxon>
        <taxon>Heunggongvirae</taxon>
        <taxon>Uroviricota</taxon>
        <taxon>Caudoviricetes</taxon>
        <taxon>Shockervirus</taxon>
        <taxon>Shockervirus shocker</taxon>
    </lineage>
</organism>
<name>A0A890V109_9CAUD</name>
<feature type="compositionally biased region" description="Basic residues" evidence="1">
    <location>
        <begin position="9"/>
        <end position="37"/>
    </location>
</feature>
<evidence type="ECO:0000256" key="1">
    <source>
        <dbReference type="SAM" id="MobiDB-lite"/>
    </source>
</evidence>
<dbReference type="KEGG" id="vg:80020114"/>
<dbReference type="EMBL" id="MW507126">
    <property type="protein sequence ID" value="QRI45104.1"/>
    <property type="molecule type" value="Genomic_DNA"/>
</dbReference>
<feature type="region of interest" description="Disordered" evidence="1">
    <location>
        <begin position="1"/>
        <end position="47"/>
    </location>
</feature>
<proteinExistence type="predicted"/>